<dbReference type="EMBL" id="JANJYJ010000342">
    <property type="protein sequence ID" value="KAK3177454.1"/>
    <property type="molecule type" value="Genomic_DNA"/>
</dbReference>
<dbReference type="Proteomes" id="UP001281410">
    <property type="component" value="Unassembled WGS sequence"/>
</dbReference>
<proteinExistence type="predicted"/>
<sequence>MMEFSNTECPCIIVNPKPTPFGFRGFEVPGEAFPDIRMDDPFVKDVDPQTWAVCGFTPKITSSSLVNSNELPIAERFRLAYVERDTFGTKTSKKCEATSAPCREGVDDGRYKCQGNSSGFKSYQISQHLEVEI</sequence>
<organism evidence="1 2">
    <name type="scientific">Dipteronia sinensis</name>
    <dbReference type="NCBI Taxonomy" id="43782"/>
    <lineage>
        <taxon>Eukaryota</taxon>
        <taxon>Viridiplantae</taxon>
        <taxon>Streptophyta</taxon>
        <taxon>Embryophyta</taxon>
        <taxon>Tracheophyta</taxon>
        <taxon>Spermatophyta</taxon>
        <taxon>Magnoliopsida</taxon>
        <taxon>eudicotyledons</taxon>
        <taxon>Gunneridae</taxon>
        <taxon>Pentapetalae</taxon>
        <taxon>rosids</taxon>
        <taxon>malvids</taxon>
        <taxon>Sapindales</taxon>
        <taxon>Sapindaceae</taxon>
        <taxon>Hippocastanoideae</taxon>
        <taxon>Acereae</taxon>
        <taxon>Dipteronia</taxon>
    </lineage>
</organism>
<gene>
    <name evidence="1" type="ORF">Dsin_033182</name>
</gene>
<evidence type="ECO:0000313" key="2">
    <source>
        <dbReference type="Proteomes" id="UP001281410"/>
    </source>
</evidence>
<dbReference type="AlphaFoldDB" id="A0AAD9ZG58"/>
<reference evidence="1" key="1">
    <citation type="journal article" date="2023" name="Plant J.">
        <title>Genome sequences and population genomics provide insights into the demographic history, inbreeding, and mutation load of two 'living fossil' tree species of Dipteronia.</title>
        <authorList>
            <person name="Feng Y."/>
            <person name="Comes H.P."/>
            <person name="Chen J."/>
            <person name="Zhu S."/>
            <person name="Lu R."/>
            <person name="Zhang X."/>
            <person name="Li P."/>
            <person name="Qiu J."/>
            <person name="Olsen K.M."/>
            <person name="Qiu Y."/>
        </authorList>
    </citation>
    <scope>NUCLEOTIDE SEQUENCE</scope>
    <source>
        <strain evidence="1">NBL</strain>
    </source>
</reference>
<comment type="caution">
    <text evidence="1">The sequence shown here is derived from an EMBL/GenBank/DDBJ whole genome shotgun (WGS) entry which is preliminary data.</text>
</comment>
<evidence type="ECO:0000313" key="1">
    <source>
        <dbReference type="EMBL" id="KAK3177454.1"/>
    </source>
</evidence>
<protein>
    <submittedName>
        <fullName evidence="1">Uncharacterized protein</fullName>
    </submittedName>
</protein>
<name>A0AAD9ZG58_9ROSI</name>
<accession>A0AAD9ZG58</accession>
<keyword evidence="2" id="KW-1185">Reference proteome</keyword>